<sequence length="394" mass="40899">MPWEESVGWASALRVKAFGVRARQSLVPASSLRMSAIAPRRDAAAAQREVGKDQGPGAGATAVLDAVMMGLSGDEEEGDTSKPGPPRLALAPGTLLAPWQVYALILAAPAAGIGLILANKMLMNEMNFRFSGLLVALHFASNATVLTLLSWAGAFAHKAMPTYDRLLLGSMGALSIVLGTTSLKINSLGAFLATNMLTTPSTVLLRFLWEGKRYDLPVLGALSVVVAGVALHTINDKDLQAGWGLPVAFVSVICNAAYQVLQKMRQDSLGVNSAQLLQQISPVVAAGGAVVAAFEATGEGGFLAIHWSPLLVSALALTAVMAVTSNVAAGALIGVTSPVTFQVMGYVKACLLFLASLAWSYAMGGVESMPAWGSVVGVPLSLLGAVLYGRWVRG</sequence>
<gene>
    <name evidence="6" type="ORF">FNF29_07604</name>
</gene>
<feature type="transmembrane region" description="Helical" evidence="5">
    <location>
        <begin position="282"/>
        <end position="305"/>
    </location>
</feature>
<comment type="caution">
    <text evidence="6">The sequence shown here is derived from an EMBL/GenBank/DDBJ whole genome shotgun (WGS) entry which is preliminary data.</text>
</comment>
<evidence type="ECO:0000313" key="7">
    <source>
        <dbReference type="Proteomes" id="UP000323011"/>
    </source>
</evidence>
<feature type="transmembrane region" description="Helical" evidence="5">
    <location>
        <begin position="311"/>
        <end position="333"/>
    </location>
</feature>
<dbReference type="GO" id="GO:0016020">
    <property type="term" value="C:membrane"/>
    <property type="evidence" value="ECO:0007669"/>
    <property type="project" value="UniProtKB-SubCell"/>
</dbReference>
<feature type="transmembrane region" description="Helical" evidence="5">
    <location>
        <begin position="99"/>
        <end position="118"/>
    </location>
</feature>
<organism evidence="6 7">
    <name type="scientific">Cafeteria roenbergensis</name>
    <name type="common">Marine flagellate</name>
    <dbReference type="NCBI Taxonomy" id="33653"/>
    <lineage>
        <taxon>Eukaryota</taxon>
        <taxon>Sar</taxon>
        <taxon>Stramenopiles</taxon>
        <taxon>Bigyra</taxon>
        <taxon>Opalozoa</taxon>
        <taxon>Bicosoecida</taxon>
        <taxon>Cafeteriaceae</taxon>
        <taxon>Cafeteria</taxon>
    </lineage>
</organism>
<name>A0A5A8C308_CAFRO</name>
<comment type="subcellular location">
    <subcellularLocation>
        <location evidence="1">Membrane</location>
        <topology evidence="1">Multi-pass membrane protein</topology>
    </subcellularLocation>
</comment>
<dbReference type="Proteomes" id="UP000323011">
    <property type="component" value="Unassembled WGS sequence"/>
</dbReference>
<keyword evidence="4 5" id="KW-0472">Membrane</keyword>
<evidence type="ECO:0000256" key="4">
    <source>
        <dbReference type="ARBA" id="ARBA00023136"/>
    </source>
</evidence>
<evidence type="ECO:0000313" key="6">
    <source>
        <dbReference type="EMBL" id="KAA0147114.1"/>
    </source>
</evidence>
<keyword evidence="2 5" id="KW-0812">Transmembrane</keyword>
<dbReference type="PANTHER" id="PTHR11132">
    <property type="entry name" value="SOLUTE CARRIER FAMILY 35"/>
    <property type="match status" value="1"/>
</dbReference>
<keyword evidence="7" id="KW-1185">Reference proteome</keyword>
<evidence type="ECO:0000256" key="5">
    <source>
        <dbReference type="SAM" id="Phobius"/>
    </source>
</evidence>
<feature type="transmembrane region" description="Helical" evidence="5">
    <location>
        <begin position="130"/>
        <end position="154"/>
    </location>
</feature>
<feature type="transmembrane region" description="Helical" evidence="5">
    <location>
        <begin position="240"/>
        <end position="261"/>
    </location>
</feature>
<accession>A0A5A8C308</accession>
<dbReference type="InterPro" id="IPR050186">
    <property type="entry name" value="TPT_transporter"/>
</dbReference>
<evidence type="ECO:0000256" key="1">
    <source>
        <dbReference type="ARBA" id="ARBA00004141"/>
    </source>
</evidence>
<reference evidence="6 7" key="1">
    <citation type="submission" date="2019-07" db="EMBL/GenBank/DDBJ databases">
        <title>Genomes of Cafeteria roenbergensis.</title>
        <authorList>
            <person name="Fischer M.G."/>
            <person name="Hackl T."/>
            <person name="Roman M."/>
        </authorList>
    </citation>
    <scope>NUCLEOTIDE SEQUENCE [LARGE SCALE GENOMIC DNA]</scope>
    <source>
        <strain evidence="6 7">BVI</strain>
    </source>
</reference>
<keyword evidence="3 5" id="KW-1133">Transmembrane helix</keyword>
<proteinExistence type="predicted"/>
<protein>
    <recommendedName>
        <fullName evidence="8">Sugar phosphate transporter domain-containing protein</fullName>
    </recommendedName>
</protein>
<evidence type="ECO:0000256" key="2">
    <source>
        <dbReference type="ARBA" id="ARBA00022692"/>
    </source>
</evidence>
<feature type="transmembrane region" description="Helical" evidence="5">
    <location>
        <begin position="345"/>
        <end position="363"/>
    </location>
</feature>
<evidence type="ECO:0000256" key="3">
    <source>
        <dbReference type="ARBA" id="ARBA00022989"/>
    </source>
</evidence>
<dbReference type="EMBL" id="VLTN01000072">
    <property type="protein sequence ID" value="KAA0147114.1"/>
    <property type="molecule type" value="Genomic_DNA"/>
</dbReference>
<evidence type="ECO:0008006" key="8">
    <source>
        <dbReference type="Google" id="ProtNLM"/>
    </source>
</evidence>
<dbReference type="AlphaFoldDB" id="A0A5A8C308"/>
<dbReference type="OMA" id="NSLYTIW"/>
<feature type="transmembrane region" description="Helical" evidence="5">
    <location>
        <begin position="369"/>
        <end position="388"/>
    </location>
</feature>
<feature type="transmembrane region" description="Helical" evidence="5">
    <location>
        <begin position="214"/>
        <end position="234"/>
    </location>
</feature>